<comment type="similarity">
    <text evidence="2">Belongs to the DedA family.</text>
</comment>
<dbReference type="PANTHER" id="PTHR42709">
    <property type="entry name" value="ALKALINE PHOSPHATASE LIKE PROTEIN"/>
    <property type="match status" value="1"/>
</dbReference>
<gene>
    <name evidence="9" type="ORF">Pma05_75010</name>
</gene>
<keyword evidence="4 7" id="KW-0812">Transmembrane</keyword>
<keyword evidence="10" id="KW-1185">Reference proteome</keyword>
<dbReference type="EMBL" id="BONX01000062">
    <property type="protein sequence ID" value="GIH00929.1"/>
    <property type="molecule type" value="Genomic_DNA"/>
</dbReference>
<name>A0ABQ4F1Y6_9ACTN</name>
<evidence type="ECO:0000256" key="1">
    <source>
        <dbReference type="ARBA" id="ARBA00004651"/>
    </source>
</evidence>
<evidence type="ECO:0000256" key="3">
    <source>
        <dbReference type="ARBA" id="ARBA00022475"/>
    </source>
</evidence>
<evidence type="ECO:0000256" key="6">
    <source>
        <dbReference type="ARBA" id="ARBA00023136"/>
    </source>
</evidence>
<dbReference type="RefSeq" id="WP_203862228.1">
    <property type="nucleotide sequence ID" value="NZ_BONX01000062.1"/>
</dbReference>
<evidence type="ECO:0000313" key="10">
    <source>
        <dbReference type="Proteomes" id="UP000621500"/>
    </source>
</evidence>
<keyword evidence="3" id="KW-1003">Cell membrane</keyword>
<evidence type="ECO:0000313" key="9">
    <source>
        <dbReference type="EMBL" id="GIH00929.1"/>
    </source>
</evidence>
<keyword evidence="5 7" id="KW-1133">Transmembrane helix</keyword>
<reference evidence="9 10" key="1">
    <citation type="submission" date="2021-01" db="EMBL/GenBank/DDBJ databases">
        <title>Whole genome shotgun sequence of Plantactinospora mayteni NBRC 109088.</title>
        <authorList>
            <person name="Komaki H."/>
            <person name="Tamura T."/>
        </authorList>
    </citation>
    <scope>NUCLEOTIDE SEQUENCE [LARGE SCALE GENOMIC DNA]</scope>
    <source>
        <strain evidence="9 10">NBRC 109088</strain>
    </source>
</reference>
<feature type="transmembrane region" description="Helical" evidence="7">
    <location>
        <begin position="137"/>
        <end position="155"/>
    </location>
</feature>
<comment type="caution">
    <text evidence="9">The sequence shown here is derived from an EMBL/GenBank/DDBJ whole genome shotgun (WGS) entry which is preliminary data.</text>
</comment>
<protein>
    <submittedName>
        <fullName evidence="9">Membrane protein</fullName>
    </submittedName>
</protein>
<dbReference type="InterPro" id="IPR051311">
    <property type="entry name" value="DedA_domain"/>
</dbReference>
<accession>A0ABQ4F1Y6</accession>
<evidence type="ECO:0000256" key="2">
    <source>
        <dbReference type="ARBA" id="ARBA00010792"/>
    </source>
</evidence>
<dbReference type="PANTHER" id="PTHR42709:SF6">
    <property type="entry name" value="UNDECAPRENYL PHOSPHATE TRANSPORTER A"/>
    <property type="match status" value="1"/>
</dbReference>
<proteinExistence type="inferred from homology"/>
<sequence>MSDVLGALASLFVLVAFGAVVPVVPTGAAVSAAAALAFHQHSLTIGAVVLAGAVGAYLGDAITYLGCRFGGEQLARRLRWLRNGQRLDGLAERLREREVTVLLVSRLLPGGRIPVLLTIALAGLDWRRFAWANAPACVLWSVVYAGIGVVGGSVFPEPWQSVLVAVALVLAVTQLVGLLRRRSRV</sequence>
<dbReference type="Proteomes" id="UP000621500">
    <property type="component" value="Unassembled WGS sequence"/>
</dbReference>
<evidence type="ECO:0000259" key="8">
    <source>
        <dbReference type="Pfam" id="PF09335"/>
    </source>
</evidence>
<keyword evidence="6 7" id="KW-0472">Membrane</keyword>
<organism evidence="9 10">
    <name type="scientific">Plantactinospora mayteni</name>
    <dbReference type="NCBI Taxonomy" id="566021"/>
    <lineage>
        <taxon>Bacteria</taxon>
        <taxon>Bacillati</taxon>
        <taxon>Actinomycetota</taxon>
        <taxon>Actinomycetes</taxon>
        <taxon>Micromonosporales</taxon>
        <taxon>Micromonosporaceae</taxon>
        <taxon>Plantactinospora</taxon>
    </lineage>
</organism>
<evidence type="ECO:0000256" key="5">
    <source>
        <dbReference type="ARBA" id="ARBA00022989"/>
    </source>
</evidence>
<feature type="domain" description="VTT" evidence="8">
    <location>
        <begin position="28"/>
        <end position="148"/>
    </location>
</feature>
<evidence type="ECO:0000256" key="4">
    <source>
        <dbReference type="ARBA" id="ARBA00022692"/>
    </source>
</evidence>
<evidence type="ECO:0000256" key="7">
    <source>
        <dbReference type="SAM" id="Phobius"/>
    </source>
</evidence>
<comment type="subcellular location">
    <subcellularLocation>
        <location evidence="1">Cell membrane</location>
        <topology evidence="1">Multi-pass membrane protein</topology>
    </subcellularLocation>
</comment>
<dbReference type="Pfam" id="PF09335">
    <property type="entry name" value="VTT_dom"/>
    <property type="match status" value="1"/>
</dbReference>
<dbReference type="InterPro" id="IPR032816">
    <property type="entry name" value="VTT_dom"/>
</dbReference>
<feature type="transmembrane region" description="Helical" evidence="7">
    <location>
        <begin position="161"/>
        <end position="179"/>
    </location>
</feature>
<feature type="transmembrane region" description="Helical" evidence="7">
    <location>
        <begin position="43"/>
        <end position="67"/>
    </location>
</feature>